<dbReference type="PANTHER" id="PTHR36715">
    <property type="entry name" value="BNAANNG41370D PROTEIN"/>
    <property type="match status" value="1"/>
</dbReference>
<reference evidence="2 3" key="1">
    <citation type="journal article" date="2020" name="Nat. Commun.">
        <title>Genome of Tripterygium wilfordii and identification of cytochrome P450 involved in triptolide biosynthesis.</title>
        <authorList>
            <person name="Tu L."/>
            <person name="Su P."/>
            <person name="Zhang Z."/>
            <person name="Gao L."/>
            <person name="Wang J."/>
            <person name="Hu T."/>
            <person name="Zhou J."/>
            <person name="Zhang Y."/>
            <person name="Zhao Y."/>
            <person name="Liu Y."/>
            <person name="Song Y."/>
            <person name="Tong Y."/>
            <person name="Lu Y."/>
            <person name="Yang J."/>
            <person name="Xu C."/>
            <person name="Jia M."/>
            <person name="Peters R.J."/>
            <person name="Huang L."/>
            <person name="Gao W."/>
        </authorList>
    </citation>
    <scope>NUCLEOTIDE SEQUENCE [LARGE SCALE GENOMIC DNA]</scope>
    <source>
        <strain evidence="3">cv. XIE 37</strain>
        <tissue evidence="2">Leaf</tissue>
    </source>
</reference>
<protein>
    <submittedName>
        <fullName evidence="2">Uncharacterized protein</fullName>
    </submittedName>
</protein>
<feature type="region of interest" description="Disordered" evidence="1">
    <location>
        <begin position="84"/>
        <end position="120"/>
    </location>
</feature>
<organism evidence="2 3">
    <name type="scientific">Tripterygium wilfordii</name>
    <name type="common">Thunder God vine</name>
    <dbReference type="NCBI Taxonomy" id="458696"/>
    <lineage>
        <taxon>Eukaryota</taxon>
        <taxon>Viridiplantae</taxon>
        <taxon>Streptophyta</taxon>
        <taxon>Embryophyta</taxon>
        <taxon>Tracheophyta</taxon>
        <taxon>Spermatophyta</taxon>
        <taxon>Magnoliopsida</taxon>
        <taxon>eudicotyledons</taxon>
        <taxon>Gunneridae</taxon>
        <taxon>Pentapetalae</taxon>
        <taxon>rosids</taxon>
        <taxon>fabids</taxon>
        <taxon>Celastrales</taxon>
        <taxon>Celastraceae</taxon>
        <taxon>Tripterygium</taxon>
    </lineage>
</organism>
<keyword evidence="3" id="KW-1185">Reference proteome</keyword>
<name>A0A7J7E063_TRIWF</name>
<dbReference type="OrthoDB" id="1662399at2759"/>
<evidence type="ECO:0000313" key="3">
    <source>
        <dbReference type="Proteomes" id="UP000593562"/>
    </source>
</evidence>
<dbReference type="InParanoid" id="A0A7J7E063"/>
<proteinExistence type="predicted"/>
<evidence type="ECO:0000256" key="1">
    <source>
        <dbReference type="SAM" id="MobiDB-lite"/>
    </source>
</evidence>
<accession>A0A7J7E063</accession>
<dbReference type="AlphaFoldDB" id="A0A7J7E063"/>
<dbReference type="FunCoup" id="A0A7J7E063">
    <property type="interactions" value="247"/>
</dbReference>
<dbReference type="PANTHER" id="PTHR36715:SF1">
    <property type="entry name" value="PROTEIN, PUTATIVE-RELATED"/>
    <property type="match status" value="1"/>
</dbReference>
<sequence length="304" mass="33503">MEIPVLNRLSDFEAGMTSLQSPTFLSQIVSFSGIEDLLQDYSFWKWGALILALLASFTTLVNRIRILIIRFRFQANQSLPTKPLIEEDDFDSESDSSCSSSDDEEEEPAASPSSPRWRPTEYQDFRVSGSAHYIDDRLRNSDLKLRRPRSSRSLGDLFSLSELANSKSVVKLWDNLSNLGLGLDLNRNSSGNEIDTAGLGIASMFGWNSKIQAFPASSPPAVVVSASTSKSRNVELKVWDTRAAFQLPAMIAEWRPTLGKIVGVYTGGVEKVYVRDDVVGDLTVGDLRKVSTPLGNLTESDVVG</sequence>
<comment type="caution">
    <text evidence="2">The sequence shown here is derived from an EMBL/GenBank/DDBJ whole genome shotgun (WGS) entry which is preliminary data.</text>
</comment>
<dbReference type="Proteomes" id="UP000593562">
    <property type="component" value="Unassembled WGS sequence"/>
</dbReference>
<evidence type="ECO:0000313" key="2">
    <source>
        <dbReference type="EMBL" id="KAF5751919.1"/>
    </source>
</evidence>
<gene>
    <name evidence="2" type="ORF">HS088_TW02G00938</name>
</gene>
<dbReference type="EMBL" id="JAAARO010000002">
    <property type="protein sequence ID" value="KAF5751919.1"/>
    <property type="molecule type" value="Genomic_DNA"/>
</dbReference>